<dbReference type="SMART" id="SM00710">
    <property type="entry name" value="PbH1"/>
    <property type="match status" value="8"/>
</dbReference>
<dbReference type="SUPFAM" id="SSF51126">
    <property type="entry name" value="Pectin lyase-like"/>
    <property type="match status" value="2"/>
</dbReference>
<dbReference type="InterPro" id="IPR011050">
    <property type="entry name" value="Pectin_lyase_fold/virulence"/>
</dbReference>
<dbReference type="Gene3D" id="2.160.20.10">
    <property type="entry name" value="Single-stranded right-handed beta-helix, Pectin lyase-like"/>
    <property type="match status" value="1"/>
</dbReference>
<sequence>MSNVYDFGAMGDGVHDDTDAILHALKDGGGVLEFPRGDYRITRPIVIELKDSGRVSLSGMGGVAKILMDGPGPAFDLRGTHTTSADPNGFRPEEWQLERMPTLSNIEIEGRHPEADGVKIVGVMQPTLMGVLIRKVRNAVHLHGRARNVLISHCHFYHNTGINVWLDRVNLHQTIITGSHISYARLGGIRIENSEIRNLQITGNDIEYNNNRAHKVPDADDLPTAEIYIDCGETGTVREGTICSNTIQATYSPNGANIRIIGSPTPERQKAGMWTITGNLIGSQATNVHLTSCRGITLEGNYIYSGHHRNLWLEHCKSILIGTNCFGHNPDYQEKELCTGIRLEDCENCTLTGLQIQDAQAGEHTVKDAVPIKREGLIELIRCQRLNLTGIQVLEGTPYAIYAEDVSDTLITGSSILDTRAEPKTTAAVKWVGEGAHNQIANCRINRPIDAPRHVSMSNNIVT</sequence>
<gene>
    <name evidence="2" type="ORF">ENQ76_10435</name>
</gene>
<dbReference type="Pfam" id="PF12708">
    <property type="entry name" value="Pect-lyase_RHGA_epim"/>
    <property type="match status" value="1"/>
</dbReference>
<dbReference type="EMBL" id="DSOK01000294">
    <property type="protein sequence ID" value="HEN15871.1"/>
    <property type="molecule type" value="Genomic_DNA"/>
</dbReference>
<dbReference type="AlphaFoldDB" id="A0A7C2NXS9"/>
<organism evidence="2">
    <name type="scientific">Schlesneria paludicola</name>
    <dbReference type="NCBI Taxonomy" id="360056"/>
    <lineage>
        <taxon>Bacteria</taxon>
        <taxon>Pseudomonadati</taxon>
        <taxon>Planctomycetota</taxon>
        <taxon>Planctomycetia</taxon>
        <taxon>Planctomycetales</taxon>
        <taxon>Planctomycetaceae</taxon>
        <taxon>Schlesneria</taxon>
    </lineage>
</organism>
<feature type="domain" description="Rhamnogalacturonase A/B/Epimerase-like pectate lyase" evidence="1">
    <location>
        <begin position="3"/>
        <end position="108"/>
    </location>
</feature>
<dbReference type="InterPro" id="IPR006626">
    <property type="entry name" value="PbH1"/>
</dbReference>
<comment type="caution">
    <text evidence="2">The sequence shown here is derived from an EMBL/GenBank/DDBJ whole genome shotgun (WGS) entry which is preliminary data.</text>
</comment>
<dbReference type="InterPro" id="IPR012334">
    <property type="entry name" value="Pectin_lyas_fold"/>
</dbReference>
<reference evidence="2" key="1">
    <citation type="journal article" date="2020" name="mSystems">
        <title>Genome- and Community-Level Interaction Insights into Carbon Utilization and Element Cycling Functions of Hydrothermarchaeota in Hydrothermal Sediment.</title>
        <authorList>
            <person name="Zhou Z."/>
            <person name="Liu Y."/>
            <person name="Xu W."/>
            <person name="Pan J."/>
            <person name="Luo Z.H."/>
            <person name="Li M."/>
        </authorList>
    </citation>
    <scope>NUCLEOTIDE SEQUENCE [LARGE SCALE GENOMIC DNA]</scope>
    <source>
        <strain evidence="2">SpSt-339</strain>
    </source>
</reference>
<proteinExistence type="predicted"/>
<dbReference type="InterPro" id="IPR024535">
    <property type="entry name" value="RHGA/B-epi-like_pectate_lyase"/>
</dbReference>
<accession>A0A7C2NXS9</accession>
<name>A0A7C2NXS9_9PLAN</name>
<protein>
    <recommendedName>
        <fullName evidence="1">Rhamnogalacturonase A/B/Epimerase-like pectate lyase domain-containing protein</fullName>
    </recommendedName>
</protein>
<evidence type="ECO:0000259" key="1">
    <source>
        <dbReference type="Pfam" id="PF12708"/>
    </source>
</evidence>
<evidence type="ECO:0000313" key="2">
    <source>
        <dbReference type="EMBL" id="HEN15871.1"/>
    </source>
</evidence>